<dbReference type="AlphaFoldDB" id="A0AAV7G7L1"/>
<evidence type="ECO:0000259" key="2">
    <source>
        <dbReference type="Pfam" id="PF04784"/>
    </source>
</evidence>
<dbReference type="PANTHER" id="PTHR23054">
    <property type="entry name" value="TERNARY COMPLEX FACTOR MIP1, LEUCINE-ZIPPER-RELATED"/>
    <property type="match status" value="1"/>
</dbReference>
<dbReference type="InterPro" id="IPR006869">
    <property type="entry name" value="DUF547"/>
</dbReference>
<evidence type="ECO:0000256" key="1">
    <source>
        <dbReference type="SAM" id="Coils"/>
    </source>
</evidence>
<dbReference type="Proteomes" id="UP000775213">
    <property type="component" value="Unassembled WGS sequence"/>
</dbReference>
<organism evidence="4 5">
    <name type="scientific">Dendrobium chrysotoxum</name>
    <name type="common">Orchid</name>
    <dbReference type="NCBI Taxonomy" id="161865"/>
    <lineage>
        <taxon>Eukaryota</taxon>
        <taxon>Viridiplantae</taxon>
        <taxon>Streptophyta</taxon>
        <taxon>Embryophyta</taxon>
        <taxon>Tracheophyta</taxon>
        <taxon>Spermatophyta</taxon>
        <taxon>Magnoliopsida</taxon>
        <taxon>Liliopsida</taxon>
        <taxon>Asparagales</taxon>
        <taxon>Orchidaceae</taxon>
        <taxon>Epidendroideae</taxon>
        <taxon>Malaxideae</taxon>
        <taxon>Dendrobiinae</taxon>
        <taxon>Dendrobium</taxon>
    </lineage>
</organism>
<proteinExistence type="predicted"/>
<feature type="coiled-coil region" evidence="1">
    <location>
        <begin position="128"/>
        <end position="188"/>
    </location>
</feature>
<sequence length="676" mass="76823">MVGLIRAQLEAAELLQQLGLLVEGIFLCDERKINLNILEVQRLSDIQALMQELRSQRFQLKAMEAKQLAYSRHKRSKSEIYNRGKSDLLESPSTSCKLKEDMEKREYRIDLEKKLPDTNVEGPLKQEIMQLEKRLKDQLAAHLTLEKALGYRKEVIDSSNVSFMPKPAKELIREIAVLELEVMHLEQHLLPLYRKAFDQQLPTSSPCAAKAKSKQPISCQRKLFHELPGPEISSRSGHSLVHSTRILPSQISACKLADESYRENIAYRNVHRCHSALNQRAVYSSRISPSEAALARALQDCHSQPLSSLTDWHDSNSGLISLAEYLGTSIAEHAPETANKISEDMVRCMGAIYINLADPPLLNPGPSLSPTSSFSSMSAISPQCAGDIWSPGCRNESILDTRLVNPFCIEGLKEFSGPYNAMVEVSSIRNDNRRLKIVEYLLNAYKSLAHKLATVNVKRMKNDEKLPFWVNLHNALIMHAYLVHGVPQTSMKRTSLLIKATCTVGGHSINANMIQSSFLACRTHWSGQWFRTFMLPVMKFKAREEWKRLYAIEKQEPLLHFALCSGSHSDPAVRIYTAKKWHQQLETAKEEYIRATVGIQKEQKVFLPKLIEAYAKDSCMSPQKVVDVIQHYLPETLCMAIKRCQRGRSHKIIEWVPHNSNFRYLLSKELANPYIA</sequence>
<keyword evidence="5" id="KW-1185">Reference proteome</keyword>
<protein>
    <submittedName>
        <fullName evidence="4">Uncharacterized protein</fullName>
    </submittedName>
</protein>
<dbReference type="EMBL" id="JAGFBR010000012">
    <property type="protein sequence ID" value="KAH0457845.1"/>
    <property type="molecule type" value="Genomic_DNA"/>
</dbReference>
<dbReference type="Pfam" id="PF04784">
    <property type="entry name" value="DUF547"/>
    <property type="match status" value="1"/>
</dbReference>
<evidence type="ECO:0000313" key="5">
    <source>
        <dbReference type="Proteomes" id="UP000775213"/>
    </source>
</evidence>
<reference evidence="4 5" key="1">
    <citation type="journal article" date="2021" name="Hortic Res">
        <title>Chromosome-scale assembly of the Dendrobium chrysotoxum genome enhances the understanding of orchid evolution.</title>
        <authorList>
            <person name="Zhang Y."/>
            <person name="Zhang G.Q."/>
            <person name="Zhang D."/>
            <person name="Liu X.D."/>
            <person name="Xu X.Y."/>
            <person name="Sun W.H."/>
            <person name="Yu X."/>
            <person name="Zhu X."/>
            <person name="Wang Z.W."/>
            <person name="Zhao X."/>
            <person name="Zhong W.Y."/>
            <person name="Chen H."/>
            <person name="Yin W.L."/>
            <person name="Huang T."/>
            <person name="Niu S.C."/>
            <person name="Liu Z.J."/>
        </authorList>
    </citation>
    <scope>NUCLEOTIDE SEQUENCE [LARGE SCALE GENOMIC DNA]</scope>
    <source>
        <strain evidence="4">Lindl</strain>
    </source>
</reference>
<dbReference type="PANTHER" id="PTHR23054:SF18">
    <property type="entry name" value="TERNARY COMPLEX FACTOR MIP1, LEUCINE-ZIPPER"/>
    <property type="match status" value="1"/>
</dbReference>
<feature type="domain" description="Ternary complex factor MIP1 leucine-zipper" evidence="3">
    <location>
        <begin position="124"/>
        <end position="199"/>
    </location>
</feature>
<dbReference type="Pfam" id="PF14389">
    <property type="entry name" value="Lzipper-MIP1"/>
    <property type="match status" value="1"/>
</dbReference>
<feature type="domain" description="DUF547" evidence="2">
    <location>
        <begin position="458"/>
        <end position="593"/>
    </location>
</feature>
<comment type="caution">
    <text evidence="4">The sequence shown here is derived from an EMBL/GenBank/DDBJ whole genome shotgun (WGS) entry which is preliminary data.</text>
</comment>
<gene>
    <name evidence="4" type="ORF">IEQ34_013160</name>
</gene>
<evidence type="ECO:0000259" key="3">
    <source>
        <dbReference type="Pfam" id="PF14389"/>
    </source>
</evidence>
<evidence type="ECO:0000313" key="4">
    <source>
        <dbReference type="EMBL" id="KAH0457845.1"/>
    </source>
</evidence>
<accession>A0AAV7G7L1</accession>
<dbReference type="InterPro" id="IPR025757">
    <property type="entry name" value="MIP1_Leuzipper"/>
</dbReference>
<keyword evidence="1" id="KW-0175">Coiled coil</keyword>
<name>A0AAV7G7L1_DENCH</name>